<evidence type="ECO:0000313" key="2">
    <source>
        <dbReference type="Proteomes" id="UP000059188"/>
    </source>
</evidence>
<dbReference type="AlphaFoldDB" id="A0A0B7FE53"/>
<dbReference type="Proteomes" id="UP000059188">
    <property type="component" value="Unassembled WGS sequence"/>
</dbReference>
<evidence type="ECO:0008006" key="3">
    <source>
        <dbReference type="Google" id="ProtNLM"/>
    </source>
</evidence>
<dbReference type="STRING" id="1108050.A0A0B7FE53"/>
<evidence type="ECO:0000313" key="1">
    <source>
        <dbReference type="EMBL" id="CEL55885.1"/>
    </source>
</evidence>
<gene>
    <name evidence="1" type="ORF">RSOLAG1IB_01897</name>
</gene>
<dbReference type="OrthoDB" id="3266451at2759"/>
<dbReference type="EMBL" id="LN679101">
    <property type="protein sequence ID" value="CEL55885.1"/>
    <property type="molecule type" value="Genomic_DNA"/>
</dbReference>
<name>A0A0B7FE53_THACB</name>
<organism evidence="1 2">
    <name type="scientific">Thanatephorus cucumeris (strain AG1-IB / isolate 7/3/14)</name>
    <name type="common">Lettuce bottom rot fungus</name>
    <name type="synonym">Rhizoctonia solani</name>
    <dbReference type="NCBI Taxonomy" id="1108050"/>
    <lineage>
        <taxon>Eukaryota</taxon>
        <taxon>Fungi</taxon>
        <taxon>Dikarya</taxon>
        <taxon>Basidiomycota</taxon>
        <taxon>Agaricomycotina</taxon>
        <taxon>Agaricomycetes</taxon>
        <taxon>Cantharellales</taxon>
        <taxon>Ceratobasidiaceae</taxon>
        <taxon>Rhizoctonia</taxon>
        <taxon>Rhizoctonia solani AG-1</taxon>
    </lineage>
</organism>
<proteinExistence type="predicted"/>
<sequence>MTRGGLMEELRSASDLLESAIIKYTEACAAIFNSYDPSGDTTGNFVDSVVAEAGRALLYESKFQSAMALMYRVRNQHPSFVPISALPPEVMSRIFWFAQRCCLPKNKLARKAEAENNLIYPETAMETCYRWREIVLASRDLWSHIDINLSSGPEGVVFSRALAFSARSNRVLVDLHIRINFFRQNDESLVNFCHSIAPRVRSIDVQCDCQRHLLHDAMPLLAGLISHVVPGTLLQFSINAQPMQQCCFLTAGGPTPLDMNPHPLPSQSMPLKEELFERIMSFVTSMQLDGMYPYWSSRAYVGLLELDLNALQPDGIAISEMALADILRASPQLRNFRFGVNISFESTPISSTPDPIQLNYLETIKLSGQHTIAQAAVLRMIKPGQSLLEMSAEVFEHFKSESPSSYWVQFVNFLSRSRVARLHINGVAKSEIFLEASELLRFLPQLQDLTLSKVILGQACEDILGDYDAASFLLLLHQYDHSYLGLNLQFTLRSQATSSLGPPSPTNIYNIQQASYPVLTLTLPLGPSSVPLPPLVPKDLWSTPHPQEYIDTYSIACMLLMYATKVFLRLLS</sequence>
<reference evidence="1 2" key="1">
    <citation type="submission" date="2014-11" db="EMBL/GenBank/DDBJ databases">
        <authorList>
            <person name="Wibberg Daniel"/>
        </authorList>
    </citation>
    <scope>NUCLEOTIDE SEQUENCE [LARGE SCALE GENOMIC DNA]</scope>
    <source>
        <strain evidence="1">Rhizoctonia solani AG1-IB 7/3/14</strain>
    </source>
</reference>
<keyword evidence="2" id="KW-1185">Reference proteome</keyword>
<protein>
    <recommendedName>
        <fullName evidence="3">F-box domain-containing protein</fullName>
    </recommendedName>
</protein>
<accession>A0A0B7FE53</accession>